<dbReference type="Proteomes" id="UP000270112">
    <property type="component" value="Unassembled WGS sequence"/>
</dbReference>
<dbReference type="EMBL" id="QICC01000063">
    <property type="protein sequence ID" value="RNM40799.1"/>
    <property type="molecule type" value="Genomic_DNA"/>
</dbReference>
<dbReference type="InterPro" id="IPR018721">
    <property type="entry name" value="DUF2252"/>
</dbReference>
<dbReference type="EMBL" id="PPTT01000018">
    <property type="protein sequence ID" value="RDB68078.1"/>
    <property type="molecule type" value="Genomic_DNA"/>
</dbReference>
<reference evidence="2" key="3">
    <citation type="journal article" date="2019" name="Microbiol. Resour. Announc.">
        <title>Draft Genome Sequences of Type Strains of Gordonibacter faecihominis, Paraeggerthella hongkongensis, Parvibacter caecicola,Slackia equolifaciens, Slackia faecicanis, and Slackia isoflavoniconvertens.</title>
        <authorList>
            <person name="Danylec N."/>
            <person name="Stoll D.A."/>
            <person name="Dotsch A."/>
            <person name="Huch M."/>
        </authorList>
    </citation>
    <scope>NUCLEOTIDE SEQUENCE</scope>
    <source>
        <strain evidence="2">DSM 16107</strain>
    </source>
</reference>
<reference evidence="1 3" key="1">
    <citation type="journal article" date="2018" name="Elife">
        <title>Discovery and characterization of a prevalent human gut bacterial enzyme sufficient for the inactivation of a family of plant toxins.</title>
        <authorList>
            <person name="Koppel N."/>
            <person name="Bisanz J.E."/>
            <person name="Pandelia M.E."/>
            <person name="Turnbaugh P.J."/>
            <person name="Balskus E.P."/>
        </authorList>
    </citation>
    <scope>NUCLEOTIDE SEQUENCE [LARGE SCALE GENOMIC DNA]</scope>
    <source>
        <strain evidence="1 3">DSM 16107</strain>
    </source>
</reference>
<dbReference type="OrthoDB" id="1491115at2"/>
<dbReference type="PANTHER" id="PTHR39441">
    <property type="entry name" value="DUF2252 DOMAIN-CONTAINING PROTEIN"/>
    <property type="match status" value="1"/>
</dbReference>
<evidence type="ECO:0000313" key="3">
    <source>
        <dbReference type="Proteomes" id="UP000253817"/>
    </source>
</evidence>
<dbReference type="Pfam" id="PF10009">
    <property type="entry name" value="DUF2252"/>
    <property type="match status" value="1"/>
</dbReference>
<evidence type="ECO:0000313" key="1">
    <source>
        <dbReference type="EMBL" id="RDB68078.1"/>
    </source>
</evidence>
<dbReference type="AlphaFoldDB" id="A0A3N0IUX6"/>
<organism evidence="2 4">
    <name type="scientific">Eggerthella sinensis</name>
    <dbReference type="NCBI Taxonomy" id="242230"/>
    <lineage>
        <taxon>Bacteria</taxon>
        <taxon>Bacillati</taxon>
        <taxon>Actinomycetota</taxon>
        <taxon>Coriobacteriia</taxon>
        <taxon>Eggerthellales</taxon>
        <taxon>Eggerthellaceae</taxon>
        <taxon>Eggerthella</taxon>
    </lineage>
</organism>
<protein>
    <submittedName>
        <fullName evidence="2">DUF2252 domain-containing protein</fullName>
    </submittedName>
</protein>
<keyword evidence="3" id="KW-1185">Reference proteome</keyword>
<evidence type="ECO:0000313" key="4">
    <source>
        <dbReference type="Proteomes" id="UP000270112"/>
    </source>
</evidence>
<accession>A0A3N0IUX6</accession>
<dbReference type="PANTHER" id="PTHR39441:SF1">
    <property type="entry name" value="DUF2252 DOMAIN-CONTAINING PROTEIN"/>
    <property type="match status" value="1"/>
</dbReference>
<reference evidence="4" key="2">
    <citation type="submission" date="2018-05" db="EMBL/GenBank/DDBJ databases">
        <title>Genome Sequencing of selected type strains of the family Eggerthellaceae.</title>
        <authorList>
            <person name="Danylec N."/>
            <person name="Stoll D.A."/>
            <person name="Doetsch A."/>
            <person name="Huch M."/>
        </authorList>
    </citation>
    <scope>NUCLEOTIDE SEQUENCE [LARGE SCALE GENOMIC DNA]</scope>
    <source>
        <strain evidence="4">DSM 16107</strain>
    </source>
</reference>
<dbReference type="Proteomes" id="UP000253817">
    <property type="component" value="Unassembled WGS sequence"/>
</dbReference>
<name>A0A3N0IUX6_9ACTN</name>
<proteinExistence type="predicted"/>
<dbReference type="RefSeq" id="WP_114546720.1">
    <property type="nucleotide sequence ID" value="NZ_PPTT01000018.1"/>
</dbReference>
<gene>
    <name evidence="1" type="ORF">C1876_10700</name>
    <name evidence="2" type="ORF">DMP09_12710</name>
</gene>
<sequence length="473" mass="51845">MKADSHGTSCERRAYGKALRDEVPRSSHASWNVETGRERPLELMLEQESERLVYLVGERRLRMSASPFAFFRGNALVMAADLATTPSTGLRVQACGDAHIANFGGFAASDRRLVFDVNDFDETAPGPWEWDVKRLAASIEICGRDRGFSRSWRRGAVRAAAESYRRAMASFARAGELDVWYARLDVDEVVAPALERADEARRARVRRRLKKAYANTSERAFDRFVRWEDGEPRIAFDPPFVVPLDRFAPALDAARAADGLVELLAGYRLSLAPETRLLFDRFDFLDAAQKVVGVGSVGTRAWIVACAGRSRRDPLVLQVKEAQPSVLERFTGPCGAATCGERVVRGQRLMQASGDILLGWTSAEDEDGRRRAYYVRQLWNCKTSTDLETAEPDEIAATGCLSAWTLARAHARSGDRCAIAGYLGSSSAFDRAIAGFAAAYADQNEADYRVFIDALSGSTLAAPGGAGVPEGVA</sequence>
<evidence type="ECO:0000313" key="2">
    <source>
        <dbReference type="EMBL" id="RNM40799.1"/>
    </source>
</evidence>
<comment type="caution">
    <text evidence="2">The sequence shown here is derived from an EMBL/GenBank/DDBJ whole genome shotgun (WGS) entry which is preliminary data.</text>
</comment>